<reference evidence="11" key="1">
    <citation type="submission" date="2025-08" db="UniProtKB">
        <authorList>
            <consortium name="RefSeq"/>
        </authorList>
    </citation>
    <scope>IDENTIFICATION</scope>
    <source>
        <tissue evidence="11">Silk gland</tissue>
    </source>
</reference>
<dbReference type="Pfam" id="PF01347">
    <property type="entry name" value="Vitellogenin_N"/>
    <property type="match status" value="1"/>
</dbReference>
<evidence type="ECO:0000256" key="1">
    <source>
        <dbReference type="ARBA" id="ARBA00022729"/>
    </source>
</evidence>
<dbReference type="OrthoDB" id="160294at2759"/>
<protein>
    <submittedName>
        <fullName evidence="11">Vitellogenin</fullName>
    </submittedName>
</protein>
<feature type="region of interest" description="Disordered" evidence="6">
    <location>
        <begin position="333"/>
        <end position="405"/>
    </location>
</feature>
<evidence type="ECO:0000313" key="11">
    <source>
        <dbReference type="RefSeq" id="XP_028044133.1"/>
    </source>
</evidence>
<dbReference type="GO" id="GO:0005319">
    <property type="term" value="F:lipid transporter activity"/>
    <property type="evidence" value="ECO:0007669"/>
    <property type="project" value="InterPro"/>
</dbReference>
<dbReference type="CTD" id="692741"/>
<sequence>MKLFVLAAIIAAVSSDRFSSQSQSTGGQTYPSPWQVGKQYRYEVTSRTLAHLQEGPSSGSAFKAQFTIRVKSPGRLQAKLENPQHGNFNEQLPDPRELPVDLKYQPTPNIDKVFEIEIDGGRIVSLDFPTSVPVPQENLIKGLISALQLDTSAHRVIHDSQNNYDREQQQGLFRKMETDVTGDCETLYTVSPVASEWRRELPKFANEQDPVEVTKSTNYGHCHHRVAYHFGVPVGAEWTGTAHKTQEQQLIGRATYSRILTGKEGPIYKAETTSTVHVHPHLYGKQKAEVYSHVHMELISVDQDSGAEWPRAEAMRPAQSILYSLSTKQMTKHYESSSSSSSSESHEFNFPEQHEHPHQTNQRSRRSYTRSKLVTVHKVLKKRSSASSSGSSSSSADSSSAYINDDIPDIDEPAYAALYLSPQPHADKKQNAMNAQKILQDIAQQLQNPNNMPKSDFLSKFNILVRLIASMSTEQLSQTSRSIETAKTSNNIIKSDMWMIFRDGVTQAGTLPAFKQIQSWIENKKIQEEEAAQVVGALPRTLRYPTKQIMTQFFNFARSPAVKDQMFLNSSALMAATKLINLGQVNNYTAHSYYPTHMYGRLTHKHDAFVLEEILPTLAADLKASVEYKDSTKAQVYIQAIGNLGHREILKVFAPYLEGKVEISTYLRTHIVKNLKSLAKLRDRHVRAVLFSILRNTAEPYPVRVAAIQSIFISHPTGEMMQAMAEMTHNDPSVEVRAVLKSAILSAAELQHPRNFYLSRTAQAARYLVTNEEFGYQHSFKFIDDSYDEDNDIGTFVISHIGSEDSLLPKDFKIVTNSKGGAWERNTIEASFSSAERFLDYLRDSVFAPHPKFDRAHKYSAEKIAKLLNIKNDEEEPLEASFYVDFMNNQRLFSFSESDLQQLSQYISEYMKKVESGAEKHYTKVYNQDQVSIMFPVASGMPFIFKYKEPAVIHFQSKLKGKFSFPSKDNKYYEANMIKDVQFTYARNIDGNVGFMDTLSNQYSSVGVVNKLQFNIPFKFGIEIKSGLIKFRVEPLHPDQDQTLVHYSVWPYSASQKKDSLVAISQDPATKIVERRSKVFSVDSKYGQSTHAVIYAQGYTYSSDWRNFGAKFTSRDYFTNLASLLTQEDIALTHFNLKHLCKQSQSKALTITAYYDEYYNQQNSGILTDATDRNDLSPNSETRRAEMVKLVSAGINKARVRVVDLSASFEGSQDQNYVFTGTWGDSPVDSKVQGMLFAGTKSATQGNQQINAVFATTKPEIHSLSFSKALQSDLRAPFGMHFKYGQSGEIRVSGSFDRTKKYTTELENHPLAKQCSQQTTLNNFYQDSCHKAIVMAHAPDHVEFSVSFQDMSPQYRNFSYHTYRLYEYLGYWYTEANPLKLTQNGKMDFKIDFSYFDRTYTVDIASPSGEARMRDMPIATMAPGALSFYQPLKAYELVANYFTGHQYQPYCSIDGTRIHTFSNRSYEYPLSRSWHVVMQDESTQRGNWHELAILSRRQQRDQQEIYISYKSESGQDLEIEIQPASGDSAYQVKVTTNTKKITDDDLTMYWDDVKEQPFLQYHTHKDGVLVINIEDDRIRAIYDGQRFVVFTQDYRNSTRGICGRMSGEQRDDYLTPEGLVDKPELYAAAYSLNEENSDPKTQELKALATQQAYYPEYKYTSILRSDPTWQEESQSSGEDQWQSETVYKSRSYDKHKGACEVRQQVQFYENHGDICITTSRVPSCQSHCRAGDYKIQHVQVTCKSKLDHDFRMYKEQIKKGQNPEVSGIPSVKQFKVPVTCQP</sequence>
<dbReference type="PANTHER" id="PTHR23345:SF15">
    <property type="entry name" value="VITELLOGENIN 1-RELATED"/>
    <property type="match status" value="1"/>
</dbReference>
<dbReference type="Gene3D" id="1.25.10.20">
    <property type="entry name" value="Vitellinogen, superhelical"/>
    <property type="match status" value="1"/>
</dbReference>
<feature type="compositionally biased region" description="Low complexity" evidence="6">
    <location>
        <begin position="385"/>
        <end position="401"/>
    </location>
</feature>
<gene>
    <name evidence="11" type="primary">LOC114253457</name>
</gene>
<dbReference type="InterPro" id="IPR001846">
    <property type="entry name" value="VWF_type-D"/>
</dbReference>
<dbReference type="Gene3D" id="2.20.80.10">
    <property type="entry name" value="Lipovitellin-phosvitin complex, chain A, domain 4"/>
    <property type="match status" value="1"/>
</dbReference>
<evidence type="ECO:0000256" key="3">
    <source>
        <dbReference type="ARBA" id="ARBA00023157"/>
    </source>
</evidence>
<evidence type="ECO:0000256" key="5">
    <source>
        <dbReference type="PROSITE-ProRule" id="PRU00557"/>
    </source>
</evidence>
<feature type="domain" description="VWFD" evidence="9">
    <location>
        <begin position="1449"/>
        <end position="1638"/>
    </location>
</feature>
<name>A0A6J2KRG4_BOMMA</name>
<dbReference type="InterPro" id="IPR050733">
    <property type="entry name" value="Vitellogenin/Apolipophorin"/>
</dbReference>
<keyword evidence="1 7" id="KW-0732">Signal</keyword>
<dbReference type="PANTHER" id="PTHR23345">
    <property type="entry name" value="VITELLOGENIN-RELATED"/>
    <property type="match status" value="1"/>
</dbReference>
<feature type="domain" description="Vitellogenin" evidence="8">
    <location>
        <begin position="34"/>
        <end position="812"/>
    </location>
</feature>
<dbReference type="GO" id="GO:0045735">
    <property type="term" value="F:nutrient reservoir activity"/>
    <property type="evidence" value="ECO:0007669"/>
    <property type="project" value="UniProtKB-KW"/>
</dbReference>
<dbReference type="InterPro" id="IPR001747">
    <property type="entry name" value="Vitellogenin_N"/>
</dbReference>
<dbReference type="PROSITE" id="PS51211">
    <property type="entry name" value="VITELLOGENIN"/>
    <property type="match status" value="1"/>
</dbReference>
<dbReference type="SUPFAM" id="SSF48431">
    <property type="entry name" value="Lipovitellin-phosvitin complex, superhelical domain"/>
    <property type="match status" value="1"/>
</dbReference>
<keyword evidence="10" id="KW-1185">Reference proteome</keyword>
<evidence type="ECO:0000259" key="9">
    <source>
        <dbReference type="PROSITE" id="PS51233"/>
    </source>
</evidence>
<keyword evidence="2" id="KW-0758">Storage protein</keyword>
<dbReference type="KEGG" id="bman:114253457"/>
<evidence type="ECO:0000256" key="4">
    <source>
        <dbReference type="ARBA" id="ARBA00023180"/>
    </source>
</evidence>
<feature type="chain" id="PRO_5026929153" evidence="7">
    <location>
        <begin position="16"/>
        <end position="1782"/>
    </location>
</feature>
<dbReference type="GeneID" id="114253457"/>
<proteinExistence type="predicted"/>
<feature type="signal peptide" evidence="7">
    <location>
        <begin position="1"/>
        <end position="15"/>
    </location>
</feature>
<dbReference type="SMART" id="SM01169">
    <property type="entry name" value="DUF1943"/>
    <property type="match status" value="1"/>
</dbReference>
<dbReference type="PROSITE" id="PS51233">
    <property type="entry name" value="VWFD"/>
    <property type="match status" value="1"/>
</dbReference>
<dbReference type="RefSeq" id="XP_028044133.1">
    <property type="nucleotide sequence ID" value="XM_028188332.1"/>
</dbReference>
<evidence type="ECO:0000313" key="10">
    <source>
        <dbReference type="Proteomes" id="UP000504629"/>
    </source>
</evidence>
<evidence type="ECO:0000256" key="7">
    <source>
        <dbReference type="SAM" id="SignalP"/>
    </source>
</evidence>
<dbReference type="Pfam" id="PF00094">
    <property type="entry name" value="VWD"/>
    <property type="match status" value="1"/>
</dbReference>
<dbReference type="Proteomes" id="UP000504629">
    <property type="component" value="Unplaced"/>
</dbReference>
<keyword evidence="4" id="KW-0325">Glycoprotein</keyword>
<dbReference type="SMART" id="SM00216">
    <property type="entry name" value="VWD"/>
    <property type="match status" value="1"/>
</dbReference>
<dbReference type="SMART" id="SM00638">
    <property type="entry name" value="LPD_N"/>
    <property type="match status" value="1"/>
</dbReference>
<evidence type="ECO:0000259" key="8">
    <source>
        <dbReference type="PROSITE" id="PS51211"/>
    </source>
</evidence>
<dbReference type="InterPro" id="IPR011030">
    <property type="entry name" value="Lipovitellin_superhlx_dom"/>
</dbReference>
<evidence type="ECO:0000256" key="2">
    <source>
        <dbReference type="ARBA" id="ARBA00022761"/>
    </source>
</evidence>
<evidence type="ECO:0000256" key="6">
    <source>
        <dbReference type="SAM" id="MobiDB-lite"/>
    </source>
</evidence>
<dbReference type="Pfam" id="PF09172">
    <property type="entry name" value="Vit_open_b-sht"/>
    <property type="match status" value="1"/>
</dbReference>
<organism evidence="10 11">
    <name type="scientific">Bombyx mandarina</name>
    <name type="common">Wild silk moth</name>
    <name type="synonym">Wild silkworm</name>
    <dbReference type="NCBI Taxonomy" id="7092"/>
    <lineage>
        <taxon>Eukaryota</taxon>
        <taxon>Metazoa</taxon>
        <taxon>Ecdysozoa</taxon>
        <taxon>Arthropoda</taxon>
        <taxon>Hexapoda</taxon>
        <taxon>Insecta</taxon>
        <taxon>Pterygota</taxon>
        <taxon>Neoptera</taxon>
        <taxon>Endopterygota</taxon>
        <taxon>Lepidoptera</taxon>
        <taxon>Glossata</taxon>
        <taxon>Ditrysia</taxon>
        <taxon>Bombycoidea</taxon>
        <taxon>Bombycidae</taxon>
        <taxon>Bombycinae</taxon>
        <taxon>Bombyx</taxon>
    </lineage>
</organism>
<dbReference type="InterPro" id="IPR015819">
    <property type="entry name" value="Lipid_transp_b-sht_shell"/>
</dbReference>
<keyword evidence="3" id="KW-1015">Disulfide bond</keyword>
<accession>A0A6J2KRG4</accession>
<comment type="caution">
    <text evidence="5">Lacks conserved residue(s) required for the propagation of feature annotation.</text>
</comment>
<dbReference type="InterPro" id="IPR015255">
    <property type="entry name" value="Vitellinogen_open_b-sht"/>
</dbReference>
<feature type="compositionally biased region" description="Basic and acidic residues" evidence="6">
    <location>
        <begin position="344"/>
        <end position="358"/>
    </location>
</feature>
<dbReference type="InterPro" id="IPR015816">
    <property type="entry name" value="Vitellinogen_b-sht_N"/>
</dbReference>
<dbReference type="SUPFAM" id="SSF56968">
    <property type="entry name" value="Lipovitellin-phosvitin complex, beta-sheet shell regions"/>
    <property type="match status" value="2"/>
</dbReference>
<dbReference type="Gene3D" id="2.30.230.10">
    <property type="entry name" value="Lipovitellin, beta-sheet shell regions, chain A"/>
    <property type="match status" value="1"/>
</dbReference>